<dbReference type="EMBL" id="KC740876">
    <property type="protein sequence ID" value="AGM32700.1"/>
    <property type="molecule type" value="mRNA"/>
</dbReference>
<evidence type="ECO:0000313" key="1">
    <source>
        <dbReference type="EMBL" id="AGM32700.1"/>
    </source>
</evidence>
<accession>R4UNG2</accession>
<dbReference type="InterPro" id="IPR053139">
    <property type="entry name" value="Surface_bspA-like"/>
</dbReference>
<reference evidence="1" key="1">
    <citation type="submission" date="2013-03" db="EMBL/GenBank/DDBJ databases">
        <title>Immune-Related transcriptome of Coptotermes formosanus Shiraki workers: the defense mechanism.</title>
        <authorList>
            <person name="Hussain A."/>
            <person name="Li Y.F."/>
            <person name="Wen S.Y."/>
        </authorList>
    </citation>
    <scope>NUCLEOTIDE SEQUENCE</scope>
</reference>
<dbReference type="InterPro" id="IPR026906">
    <property type="entry name" value="LRR_5"/>
</dbReference>
<dbReference type="SUPFAM" id="SSF52058">
    <property type="entry name" value="L domain-like"/>
    <property type="match status" value="1"/>
</dbReference>
<dbReference type="Pfam" id="PF13306">
    <property type="entry name" value="LRR_5"/>
    <property type="match status" value="1"/>
</dbReference>
<dbReference type="PANTHER" id="PTHR45661">
    <property type="entry name" value="SURFACE ANTIGEN"/>
    <property type="match status" value="1"/>
</dbReference>
<dbReference type="InterPro" id="IPR032675">
    <property type="entry name" value="LRR_dom_sf"/>
</dbReference>
<proteinExistence type="evidence at transcript level"/>
<protein>
    <submittedName>
        <fullName evidence="1">Leucine rich repeat protein</fullName>
    </submittedName>
</protein>
<dbReference type="Gene3D" id="3.80.10.10">
    <property type="entry name" value="Ribonuclease Inhibitor"/>
    <property type="match status" value="1"/>
</dbReference>
<name>R4UNG2_COPFO</name>
<organism evidence="1">
    <name type="scientific">Coptotermes formosanus</name>
    <name type="common">Formosan subterranean termite</name>
    <dbReference type="NCBI Taxonomy" id="36987"/>
    <lineage>
        <taxon>Eukaryota</taxon>
        <taxon>Metazoa</taxon>
        <taxon>Ecdysozoa</taxon>
        <taxon>Arthropoda</taxon>
        <taxon>Hexapoda</taxon>
        <taxon>Insecta</taxon>
        <taxon>Pterygota</taxon>
        <taxon>Neoptera</taxon>
        <taxon>Polyneoptera</taxon>
        <taxon>Dictyoptera</taxon>
        <taxon>Blattodea</taxon>
        <taxon>Blattoidea</taxon>
        <taxon>Termitoidae</taxon>
        <taxon>Rhinotermitidae</taxon>
        <taxon>Coptotermes</taxon>
    </lineage>
</organism>
<sequence>MGKTFWRSVDDSADGIVLEGIPDEPAYSGQVDNLAGGRKWNPHCRYTGKQIKGINLRHLDDLITIPDGRFSYMPFVAYVNLPPNLRRIEQEAFSGCNRLKRIDLPHSVEYIGPWSFYLCASLEEIVLPTGVSVISPGTFCQCITLTSVRLWEGLKVISEDAFSSCVELQSLIIPQSVVEIGRSAFSRCGRLGLIRLPLGLREIRAYTFWDCYGLTRLLLPLSIQTIQDKAFPGCHPKALFVESAEQISFASHFDIKPARVVVVKGSDVSAGVTDWELYEMASLYFSFLVE</sequence>
<dbReference type="PANTHER" id="PTHR45661:SF3">
    <property type="entry name" value="IG-LIKE DOMAIN-CONTAINING PROTEIN"/>
    <property type="match status" value="1"/>
</dbReference>
<dbReference type="AlphaFoldDB" id="R4UNG2"/>